<gene>
    <name evidence="8" type="ORF">HU760_011175</name>
</gene>
<protein>
    <recommendedName>
        <fullName evidence="6">Aminotransferase</fullName>
        <ecNumber evidence="6">2.6.1.-</ecNumber>
    </recommendedName>
</protein>
<name>A0ABS6QB41_9PSED</name>
<dbReference type="InterPro" id="IPR015422">
    <property type="entry name" value="PyrdxlP-dep_Trfase_small"/>
</dbReference>
<comment type="caution">
    <text evidence="8">The sequence shown here is derived from an EMBL/GenBank/DDBJ whole genome shotgun (WGS) entry which is preliminary data.</text>
</comment>
<reference evidence="8 9" key="1">
    <citation type="journal article" date="2020" name="Microorganisms">
        <title>Reliable Identification of Environmental Pseudomonas Isolates Using the rpoD Gene.</title>
        <authorList>
            <consortium name="The Broad Institute Genome Sequencing Platform"/>
            <person name="Girard L."/>
            <person name="Lood C."/>
            <person name="Rokni-Zadeh H."/>
            <person name="van Noort V."/>
            <person name="Lavigne R."/>
            <person name="De Mot R."/>
        </authorList>
    </citation>
    <scope>NUCLEOTIDE SEQUENCE [LARGE SCALE GENOMIC DNA]</scope>
    <source>
        <strain evidence="8 9">RD9SR1</strain>
    </source>
</reference>
<dbReference type="CDD" id="cd00609">
    <property type="entry name" value="AAT_like"/>
    <property type="match status" value="1"/>
</dbReference>
<dbReference type="PRINTS" id="PR00753">
    <property type="entry name" value="ACCSYNTHASE"/>
</dbReference>
<dbReference type="PANTHER" id="PTHR46383">
    <property type="entry name" value="ASPARTATE AMINOTRANSFERASE"/>
    <property type="match status" value="1"/>
</dbReference>
<dbReference type="GO" id="GO:0008483">
    <property type="term" value="F:transaminase activity"/>
    <property type="evidence" value="ECO:0007669"/>
    <property type="project" value="UniProtKB-KW"/>
</dbReference>
<evidence type="ECO:0000313" key="9">
    <source>
        <dbReference type="Proteomes" id="UP000609530"/>
    </source>
</evidence>
<accession>A0ABS6QB41</accession>
<dbReference type="Gene3D" id="3.90.1150.10">
    <property type="entry name" value="Aspartate Aminotransferase, domain 1"/>
    <property type="match status" value="1"/>
</dbReference>
<evidence type="ECO:0000256" key="3">
    <source>
        <dbReference type="ARBA" id="ARBA00022576"/>
    </source>
</evidence>
<feature type="domain" description="Aminotransferase class I/classII large" evidence="7">
    <location>
        <begin position="34"/>
        <end position="391"/>
    </location>
</feature>
<dbReference type="EMBL" id="JABWRZ020000001">
    <property type="protein sequence ID" value="MBV4491154.1"/>
    <property type="molecule type" value="Genomic_DNA"/>
</dbReference>
<dbReference type="Proteomes" id="UP000609530">
    <property type="component" value="Unassembled WGS sequence"/>
</dbReference>
<dbReference type="PANTHER" id="PTHR46383:SF1">
    <property type="entry name" value="ASPARTATE AMINOTRANSFERASE"/>
    <property type="match status" value="1"/>
</dbReference>
<evidence type="ECO:0000256" key="2">
    <source>
        <dbReference type="ARBA" id="ARBA00007441"/>
    </source>
</evidence>
<dbReference type="InterPro" id="IPR004838">
    <property type="entry name" value="NHTrfase_class1_PyrdxlP-BS"/>
</dbReference>
<dbReference type="InterPro" id="IPR015424">
    <property type="entry name" value="PyrdxlP-dep_Trfase"/>
</dbReference>
<keyword evidence="9" id="KW-1185">Reference proteome</keyword>
<dbReference type="SUPFAM" id="SSF53383">
    <property type="entry name" value="PLP-dependent transferases"/>
    <property type="match status" value="1"/>
</dbReference>
<dbReference type="Gene3D" id="3.40.640.10">
    <property type="entry name" value="Type I PLP-dependent aspartate aminotransferase-like (Major domain)"/>
    <property type="match status" value="1"/>
</dbReference>
<evidence type="ECO:0000259" key="7">
    <source>
        <dbReference type="Pfam" id="PF00155"/>
    </source>
</evidence>
<evidence type="ECO:0000256" key="6">
    <source>
        <dbReference type="RuleBase" id="RU000481"/>
    </source>
</evidence>
<proteinExistence type="inferred from homology"/>
<dbReference type="Pfam" id="PF00155">
    <property type="entry name" value="Aminotran_1_2"/>
    <property type="match status" value="1"/>
</dbReference>
<dbReference type="InterPro" id="IPR050596">
    <property type="entry name" value="AspAT/PAT-like"/>
</dbReference>
<dbReference type="InterPro" id="IPR015421">
    <property type="entry name" value="PyrdxlP-dep_Trfase_major"/>
</dbReference>
<keyword evidence="5" id="KW-0663">Pyridoxal phosphate</keyword>
<dbReference type="RefSeq" id="WP_202883412.1">
    <property type="nucleotide sequence ID" value="NZ_JABWRZ020000001.1"/>
</dbReference>
<keyword evidence="3 6" id="KW-0032">Aminotransferase</keyword>
<evidence type="ECO:0000256" key="1">
    <source>
        <dbReference type="ARBA" id="ARBA00001933"/>
    </source>
</evidence>
<comment type="similarity">
    <text evidence="2 6">Belongs to the class-I pyridoxal-phosphate-dependent aminotransferase family.</text>
</comment>
<dbReference type="PROSITE" id="PS00105">
    <property type="entry name" value="AA_TRANSFER_CLASS_1"/>
    <property type="match status" value="1"/>
</dbReference>
<dbReference type="EC" id="2.6.1.-" evidence="6"/>
<evidence type="ECO:0000256" key="4">
    <source>
        <dbReference type="ARBA" id="ARBA00022679"/>
    </source>
</evidence>
<sequence>MTSPTLALRNDLVVAPSTSRMRGIANELKERGESVINFAAGELDFDTLDSLKKAAIEAIRGKCNTYTPALGEKKIRQQLAAHVSEQLGVAYAWNEVGMTAGAKQALYNAAMVLINPGDEVIIPIPYWVTFPTQIELAGGKPVLVDTRPEGYQLTAERVAAAITPQTRAILINTPNNPTGAVYDSEALRRIGELAIRHDLWIIFDECYSRLIRNGGEHHSIVTLMPELKERTVIVNSFSKSMALTGWRLGYVSAPEQVIKAMENLQGHTTSNPNVVAQVAVSRALDDSADFIATANAILDARLQVIHEALAGIEHLRVAPAMGAFYVFADIQWFIGRCYGDKPVRSTDELVELILAEAKVAVVSGAGFGDPSGIRISYAVSDADVATGMQRLREFFARFN</sequence>
<organism evidence="8 9">
    <name type="scientific">Pseudomonas oryzicola</name>
    <dbReference type="NCBI Taxonomy" id="485876"/>
    <lineage>
        <taxon>Bacteria</taxon>
        <taxon>Pseudomonadati</taxon>
        <taxon>Pseudomonadota</taxon>
        <taxon>Gammaproteobacteria</taxon>
        <taxon>Pseudomonadales</taxon>
        <taxon>Pseudomonadaceae</taxon>
        <taxon>Pseudomonas</taxon>
    </lineage>
</organism>
<keyword evidence="4 6" id="KW-0808">Transferase</keyword>
<comment type="cofactor">
    <cofactor evidence="1 6">
        <name>pyridoxal 5'-phosphate</name>
        <dbReference type="ChEBI" id="CHEBI:597326"/>
    </cofactor>
</comment>
<evidence type="ECO:0000313" key="8">
    <source>
        <dbReference type="EMBL" id="MBV4491154.1"/>
    </source>
</evidence>
<evidence type="ECO:0000256" key="5">
    <source>
        <dbReference type="ARBA" id="ARBA00022898"/>
    </source>
</evidence>
<dbReference type="InterPro" id="IPR004839">
    <property type="entry name" value="Aminotransferase_I/II_large"/>
</dbReference>